<dbReference type="PANTHER" id="PTHR35391">
    <property type="entry name" value="C2H2-TYPE DOMAIN-CONTAINING PROTEIN-RELATED"/>
    <property type="match status" value="1"/>
</dbReference>
<reference evidence="3 4" key="1">
    <citation type="submission" date="2017-05" db="EMBL/GenBank/DDBJ databases">
        <title>Draft genome sequence of Elsinoe australis.</title>
        <authorList>
            <person name="Cheng Q."/>
        </authorList>
    </citation>
    <scope>NUCLEOTIDE SEQUENCE [LARGE SCALE GENOMIC DNA]</scope>
    <source>
        <strain evidence="3 4">NL1</strain>
    </source>
</reference>
<gene>
    <name evidence="3" type="ORF">B9Z65_8233</name>
</gene>
<name>A0A2P7ZMI4_9PEZI</name>
<evidence type="ECO:0000313" key="4">
    <source>
        <dbReference type="Proteomes" id="UP000243723"/>
    </source>
</evidence>
<feature type="compositionally biased region" description="Polar residues" evidence="1">
    <location>
        <begin position="747"/>
        <end position="757"/>
    </location>
</feature>
<organism evidence="3 4">
    <name type="scientific">Elsinoe australis</name>
    <dbReference type="NCBI Taxonomy" id="40998"/>
    <lineage>
        <taxon>Eukaryota</taxon>
        <taxon>Fungi</taxon>
        <taxon>Dikarya</taxon>
        <taxon>Ascomycota</taxon>
        <taxon>Pezizomycotina</taxon>
        <taxon>Dothideomycetes</taxon>
        <taxon>Dothideomycetidae</taxon>
        <taxon>Myriangiales</taxon>
        <taxon>Elsinoaceae</taxon>
        <taxon>Elsinoe</taxon>
    </lineage>
</organism>
<evidence type="ECO:0000256" key="1">
    <source>
        <dbReference type="SAM" id="MobiDB-lite"/>
    </source>
</evidence>
<proteinExistence type="predicted"/>
<sequence>MAAAINLPPMADHAPSIAELTLRCQGALDDCRQIEELQHDEWVDLRFTDFNSWVESSGALANGRASLDSRLDVPGTEDMKDMVTDSLEILEIALLGCIKTACDSTLETGNAHNDTPDVSGSDSVLVEAKDDVLQLITQLLSLTCSIREVDTKTKLNSADEIFDADRHNWTKHMREEHSSSKFWLCTMCNVETRFSDEKSFAQHLSSQHEATAPMEHLDMFVQAASRSAPLELDQCPVCPPGKTIAINTSALVDHVARHLQDFALYSLPWSTPAEDEADLVRMGKRSVSGVNEPLSYFDQNEYFDVESHASTSTQLSEARSSQSHELPALPDTDGIWDVITVHKQALDLNRDLFGENHVQTVSSRCVLAEAYVIEGQCTEAMRLLFGMLFPVGSLSDAAAIRSKVRDMRAHQRGGRLDIAAKLRIHLLANCVLTTTGQAVGVYMEDRFVVICLNLNDKAHPGRNVLSRSIEEARTFNLQDHIDTLKLAVKLCIALDWIHPQEGQEETLRKAIEQSRVLAEDIAALGRSEQLGVPLPPPPHLPTVVSTHNTDSESRLSQQSRLNLLSMPAIPESPSVIRTSQSEHSRIHSGPFLEPPTVPPETEQPMLTSAPFTEFNAAVKGSLDREPLSVPGPSLSNTSTGYRGQISTQTDHRSERGLVSPNSPVFDFSDLYFYPDYRDPTYEEDGKVDSFDFIDSTYLETGIMMWDHQNRNEFTNNQHFQPWIPTGSALSAGPFLYSSSLLPQSYETSASFPTSSLDHPSESIDYQPGIFESVDNRPGSEGDEQAKTPRNPRDRRRPYHIGTPTFSDDDDNSSKRTHRCYVPDCINMNGFASSSGLLRHQREVHGMHGGVKEKLFCRYLDCKRHTGREFARRANRDQHEKRIHGDPFLPEVAKAAAAKRKTDTASSLEKAKSTADEVGSGQGPTIASP</sequence>
<feature type="region of interest" description="Disordered" evidence="1">
    <location>
        <begin position="747"/>
        <end position="814"/>
    </location>
</feature>
<dbReference type="InterPro" id="IPR059009">
    <property type="entry name" value="Znf_C2H2_17_1st"/>
</dbReference>
<feature type="domain" description="C2H2-type" evidence="2">
    <location>
        <begin position="183"/>
        <end position="208"/>
    </location>
</feature>
<dbReference type="Pfam" id="PF26177">
    <property type="entry name" value="zf_C2H2_17_1st"/>
    <property type="match status" value="1"/>
</dbReference>
<dbReference type="SMART" id="SM00355">
    <property type="entry name" value="ZnF_C2H2"/>
    <property type="match status" value="4"/>
</dbReference>
<accession>A0A2P7ZMI4</accession>
<feature type="region of interest" description="Disordered" evidence="1">
    <location>
        <begin position="623"/>
        <end position="660"/>
    </location>
</feature>
<dbReference type="PANTHER" id="PTHR35391:SF7">
    <property type="entry name" value="C2H2-TYPE DOMAIN-CONTAINING PROTEIN"/>
    <property type="match status" value="1"/>
</dbReference>
<feature type="compositionally biased region" description="Polar residues" evidence="1">
    <location>
        <begin position="633"/>
        <end position="648"/>
    </location>
</feature>
<evidence type="ECO:0000259" key="2">
    <source>
        <dbReference type="SMART" id="SM00355"/>
    </source>
</evidence>
<keyword evidence="4" id="KW-1185">Reference proteome</keyword>
<comment type="caution">
    <text evidence="3">The sequence shown here is derived from an EMBL/GenBank/DDBJ whole genome shotgun (WGS) entry which is preliminary data.</text>
</comment>
<feature type="domain" description="C2H2-type" evidence="2">
    <location>
        <begin position="817"/>
        <end position="844"/>
    </location>
</feature>
<dbReference type="OrthoDB" id="5305647at2759"/>
<feature type="region of interest" description="Disordered" evidence="1">
    <location>
        <begin position="893"/>
        <end position="928"/>
    </location>
</feature>
<feature type="domain" description="C2H2-type" evidence="2">
    <location>
        <begin position="233"/>
        <end position="258"/>
    </location>
</feature>
<dbReference type="AlphaFoldDB" id="A0A2P7ZMI4"/>
<dbReference type="Proteomes" id="UP000243723">
    <property type="component" value="Unassembled WGS sequence"/>
</dbReference>
<protein>
    <recommendedName>
        <fullName evidence="2">C2H2-type domain-containing protein</fullName>
    </recommendedName>
</protein>
<feature type="domain" description="C2H2-type" evidence="2">
    <location>
        <begin position="854"/>
        <end position="883"/>
    </location>
</feature>
<feature type="compositionally biased region" description="Basic and acidic residues" evidence="1">
    <location>
        <begin position="773"/>
        <end position="786"/>
    </location>
</feature>
<dbReference type="EMBL" id="NHZQ01000155">
    <property type="protein sequence ID" value="PSK49438.1"/>
    <property type="molecule type" value="Genomic_DNA"/>
</dbReference>
<dbReference type="InterPro" id="IPR013087">
    <property type="entry name" value="Znf_C2H2_type"/>
</dbReference>
<evidence type="ECO:0000313" key="3">
    <source>
        <dbReference type="EMBL" id="PSK49438.1"/>
    </source>
</evidence>